<evidence type="ECO:0000313" key="3">
    <source>
        <dbReference type="Proteomes" id="UP001567538"/>
    </source>
</evidence>
<keyword evidence="1" id="KW-0472">Membrane</keyword>
<comment type="caution">
    <text evidence="2">The sequence shown here is derived from an EMBL/GenBank/DDBJ whole genome shotgun (WGS) entry which is preliminary data.</text>
</comment>
<evidence type="ECO:0000256" key="1">
    <source>
        <dbReference type="SAM" id="Phobius"/>
    </source>
</evidence>
<dbReference type="AlphaFoldDB" id="A0ABD1I8A1"/>
<dbReference type="EMBL" id="JBEAFC010000003">
    <property type="protein sequence ID" value="KAL1564602.1"/>
    <property type="molecule type" value="Genomic_DNA"/>
</dbReference>
<keyword evidence="3" id="KW-1185">Reference proteome</keyword>
<accession>A0ABD1I8A1</accession>
<keyword evidence="1" id="KW-0812">Transmembrane</keyword>
<sequence length="79" mass="9095">MVNLLYWMESISKEALLLVLFTGLLNLTSWYSSIDSGCWIEYLSHQNLDVIVIILFVVVLAFMARILSHHTYGEIGNFQ</sequence>
<feature type="transmembrane region" description="Helical" evidence="1">
    <location>
        <begin position="50"/>
        <end position="67"/>
    </location>
</feature>
<proteinExistence type="predicted"/>
<reference evidence="2 3" key="1">
    <citation type="submission" date="2024-06" db="EMBL/GenBank/DDBJ databases">
        <title>A chromosome level genome sequence of Diviner's sage (Salvia divinorum).</title>
        <authorList>
            <person name="Ford S.A."/>
            <person name="Ro D.-K."/>
            <person name="Ness R.W."/>
            <person name="Phillips M.A."/>
        </authorList>
    </citation>
    <scope>NUCLEOTIDE SEQUENCE [LARGE SCALE GENOMIC DNA]</scope>
    <source>
        <strain evidence="2">SAF-2024a</strain>
        <tissue evidence="2">Leaf</tissue>
    </source>
</reference>
<organism evidence="2 3">
    <name type="scientific">Salvia divinorum</name>
    <name type="common">Maria pastora</name>
    <name type="synonym">Diviner's sage</name>
    <dbReference type="NCBI Taxonomy" id="28513"/>
    <lineage>
        <taxon>Eukaryota</taxon>
        <taxon>Viridiplantae</taxon>
        <taxon>Streptophyta</taxon>
        <taxon>Embryophyta</taxon>
        <taxon>Tracheophyta</taxon>
        <taxon>Spermatophyta</taxon>
        <taxon>Magnoliopsida</taxon>
        <taxon>eudicotyledons</taxon>
        <taxon>Gunneridae</taxon>
        <taxon>Pentapetalae</taxon>
        <taxon>asterids</taxon>
        <taxon>lamiids</taxon>
        <taxon>Lamiales</taxon>
        <taxon>Lamiaceae</taxon>
        <taxon>Nepetoideae</taxon>
        <taxon>Mentheae</taxon>
        <taxon>Salviinae</taxon>
        <taxon>Salvia</taxon>
        <taxon>Salvia subgen. Calosphace</taxon>
    </lineage>
</organism>
<name>A0ABD1I8A1_SALDI</name>
<dbReference type="Proteomes" id="UP001567538">
    <property type="component" value="Unassembled WGS sequence"/>
</dbReference>
<evidence type="ECO:0000313" key="2">
    <source>
        <dbReference type="EMBL" id="KAL1564602.1"/>
    </source>
</evidence>
<keyword evidence="1" id="KW-1133">Transmembrane helix</keyword>
<protein>
    <submittedName>
        <fullName evidence="2">Uncharacterized protein</fullName>
    </submittedName>
</protein>
<gene>
    <name evidence="2" type="ORF">AAHA92_06923</name>
</gene>